<dbReference type="InterPro" id="IPR016024">
    <property type="entry name" value="ARM-type_fold"/>
</dbReference>
<dbReference type="InterPro" id="IPR011989">
    <property type="entry name" value="ARM-like"/>
</dbReference>
<dbReference type="SUPFAM" id="SSF48371">
    <property type="entry name" value="ARM repeat"/>
    <property type="match status" value="1"/>
</dbReference>
<dbReference type="Proteomes" id="UP000565089">
    <property type="component" value="Unassembled WGS sequence"/>
</dbReference>
<dbReference type="GeneID" id="95792310"/>
<keyword evidence="2" id="KW-1185">Reference proteome</keyword>
<organism evidence="1 2">
    <name type="scientific">Streptomyces luteogriseus</name>
    <dbReference type="NCBI Taxonomy" id="68233"/>
    <lineage>
        <taxon>Bacteria</taxon>
        <taxon>Bacillati</taxon>
        <taxon>Actinomycetota</taxon>
        <taxon>Actinomycetes</taxon>
        <taxon>Kitasatosporales</taxon>
        <taxon>Streptomycetaceae</taxon>
        <taxon>Streptomyces</taxon>
    </lineage>
</organism>
<protein>
    <recommendedName>
        <fullName evidence="3">LRV domain-containing protein</fullName>
    </recommendedName>
</protein>
<evidence type="ECO:0000313" key="1">
    <source>
        <dbReference type="EMBL" id="MBB4710366.1"/>
    </source>
</evidence>
<gene>
    <name evidence="1" type="ORF">BJ965_000248</name>
</gene>
<comment type="caution">
    <text evidence="1">The sequence shown here is derived from an EMBL/GenBank/DDBJ whole genome shotgun (WGS) entry which is preliminary data.</text>
</comment>
<dbReference type="EMBL" id="JACHMS010000001">
    <property type="protein sequence ID" value="MBB4710366.1"/>
    <property type="molecule type" value="Genomic_DNA"/>
</dbReference>
<sequence>MCDECPDRETIGALARNPAAPADVLIRLLSEEAVAAWDTLAWRALPDEVVDAIVAHPDHRLRSAFAANPWVTPEQRARLIDDPDARVREALAYGPDWFRIPVEPLPLSVQKRLLADPEARVRRSAAGCRLTAPDLIAGLAGHQDPNLRRAACRAWSLLSDDTRNRLLADADESVRQEAMMKACRDDARYTDLLLDADLGTFHRHEVIRHGALSTATAERLAAGGEEADRRELAANLNVPIDIIRTMADDDEHSVRLTVSVRPELTESERAAVDITIDSSDRLYPVEWVRTCADPDLLRRCARSANILLRRSAACAPHLPADAVALLAEDDDYPVRLLLCENQPTVDGEVVLQTYLDCKVITKGGLLGHANFPRAGAGRRFADDPDPGKRLLVGLDAHAPADVVVRLLADPDKRVRGMAAAHPALPAGLILESCKDPELAARALGNPGLPAEVMHRHLDALGIPR</sequence>
<name>A0A7W7DGN1_9ACTN</name>
<evidence type="ECO:0008006" key="3">
    <source>
        <dbReference type="Google" id="ProtNLM"/>
    </source>
</evidence>
<dbReference type="AlphaFoldDB" id="A0A7W7DGN1"/>
<dbReference type="RefSeq" id="WP_246545810.1">
    <property type="nucleotide sequence ID" value="NZ_JACHMS010000001.1"/>
</dbReference>
<reference evidence="1 2" key="1">
    <citation type="submission" date="2020-08" db="EMBL/GenBank/DDBJ databases">
        <title>Sequencing the genomes of 1000 actinobacteria strains.</title>
        <authorList>
            <person name="Klenk H.-P."/>
        </authorList>
    </citation>
    <scope>NUCLEOTIDE SEQUENCE [LARGE SCALE GENOMIC DNA]</scope>
    <source>
        <strain evidence="1 2">DSM 40483</strain>
    </source>
</reference>
<dbReference type="Gene3D" id="1.25.10.10">
    <property type="entry name" value="Leucine-rich Repeat Variant"/>
    <property type="match status" value="2"/>
</dbReference>
<proteinExistence type="predicted"/>
<evidence type="ECO:0000313" key="2">
    <source>
        <dbReference type="Proteomes" id="UP000565089"/>
    </source>
</evidence>
<accession>A0A7W7DGN1</accession>